<dbReference type="AlphaFoldDB" id="A0A974GWR6"/>
<comment type="caution">
    <text evidence="2">The sequence shown here is derived from an EMBL/GenBank/DDBJ whole genome shotgun (WGS) entry which is preliminary data.</text>
</comment>
<evidence type="ECO:0000313" key="2">
    <source>
        <dbReference type="EMBL" id="NYB74738.1"/>
    </source>
</evidence>
<feature type="transmembrane region" description="Helical" evidence="1">
    <location>
        <begin position="89"/>
        <end position="107"/>
    </location>
</feature>
<name>A0A974GWR6_SEDHY</name>
<dbReference type="Proteomes" id="UP000611629">
    <property type="component" value="Unassembled WGS sequence"/>
</dbReference>
<evidence type="ECO:0000313" key="3">
    <source>
        <dbReference type="Proteomes" id="UP000611629"/>
    </source>
</evidence>
<sequence length="108" mass="11836">MTTFQALTILVVVALATASTRFLPFFLFSRKSEGPYISYLGKVLPYAAIGILVVYCLKEVNLNASPYGMPEGISILIIAALHLWKENTLLSIGAGTVVYMVLVQHIFI</sequence>
<keyword evidence="1" id="KW-0812">Transmembrane</keyword>
<reference evidence="2" key="1">
    <citation type="submission" date="2020-07" db="EMBL/GenBank/DDBJ databases">
        <title>Genomic analysis of a strain of Sedimentibacter Hydroxybenzoicus DSM7310.</title>
        <authorList>
            <person name="Ma S."/>
        </authorList>
    </citation>
    <scope>NUCLEOTIDE SEQUENCE</scope>
    <source>
        <strain evidence="2">DSM 7310</strain>
    </source>
</reference>
<dbReference type="EMBL" id="JACBNQ010000012">
    <property type="protein sequence ID" value="NYB74738.1"/>
    <property type="molecule type" value="Genomic_DNA"/>
</dbReference>
<dbReference type="InterPro" id="IPR008407">
    <property type="entry name" value="Brnchd-chn_aa_trnsp_AzlD"/>
</dbReference>
<gene>
    <name evidence="2" type="ORF">HZF24_11380</name>
</gene>
<keyword evidence="3" id="KW-1185">Reference proteome</keyword>
<organism evidence="2 3">
    <name type="scientific">Sedimentibacter hydroxybenzoicus DSM 7310</name>
    <dbReference type="NCBI Taxonomy" id="1123245"/>
    <lineage>
        <taxon>Bacteria</taxon>
        <taxon>Bacillati</taxon>
        <taxon>Bacillota</taxon>
        <taxon>Tissierellia</taxon>
        <taxon>Sedimentibacter</taxon>
    </lineage>
</organism>
<accession>A0A974GWR6</accession>
<keyword evidence="1" id="KW-0472">Membrane</keyword>
<dbReference type="RefSeq" id="WP_179238442.1">
    <property type="nucleotide sequence ID" value="NZ_JACBNQ010000012.1"/>
</dbReference>
<keyword evidence="1" id="KW-1133">Transmembrane helix</keyword>
<dbReference type="PIRSF" id="PIRSF003203">
    <property type="entry name" value="AzlD"/>
    <property type="match status" value="1"/>
</dbReference>
<proteinExistence type="predicted"/>
<feature type="transmembrane region" description="Helical" evidence="1">
    <location>
        <begin position="36"/>
        <end position="57"/>
    </location>
</feature>
<evidence type="ECO:0000256" key="1">
    <source>
        <dbReference type="SAM" id="Phobius"/>
    </source>
</evidence>
<protein>
    <submittedName>
        <fullName evidence="2">AzlD domain-containing protein</fullName>
    </submittedName>
</protein>
<dbReference type="Pfam" id="PF05437">
    <property type="entry name" value="AzlD"/>
    <property type="match status" value="1"/>
</dbReference>
<feature type="transmembrane region" description="Helical" evidence="1">
    <location>
        <begin position="64"/>
        <end position="83"/>
    </location>
</feature>